<dbReference type="Proteomes" id="UP001500433">
    <property type="component" value="Unassembled WGS sequence"/>
</dbReference>
<dbReference type="PANTHER" id="PTHR22916:SF3">
    <property type="entry name" value="UDP-GLCNAC:BETAGAL BETA-1,3-N-ACETYLGLUCOSAMINYLTRANSFERASE-LIKE PROTEIN 1"/>
    <property type="match status" value="1"/>
</dbReference>
<dbReference type="InterPro" id="IPR029044">
    <property type="entry name" value="Nucleotide-diphossugar_trans"/>
</dbReference>
<keyword evidence="3" id="KW-1185">Reference proteome</keyword>
<protein>
    <recommendedName>
        <fullName evidence="1">Glycosyltransferase 2-like domain-containing protein</fullName>
    </recommendedName>
</protein>
<feature type="domain" description="Glycosyltransferase 2-like" evidence="1">
    <location>
        <begin position="4"/>
        <end position="115"/>
    </location>
</feature>
<name>A0ABP9ESD7_9FLAO</name>
<dbReference type="Gene3D" id="3.90.550.10">
    <property type="entry name" value="Spore Coat Polysaccharide Biosynthesis Protein SpsA, Chain A"/>
    <property type="match status" value="1"/>
</dbReference>
<dbReference type="SUPFAM" id="SSF53448">
    <property type="entry name" value="Nucleotide-diphospho-sugar transferases"/>
    <property type="match status" value="1"/>
</dbReference>
<dbReference type="InterPro" id="IPR001173">
    <property type="entry name" value="Glyco_trans_2-like"/>
</dbReference>
<accession>A0ABP9ESD7</accession>
<dbReference type="RefSeq" id="WP_345271902.1">
    <property type="nucleotide sequence ID" value="NZ_BAABJH010000001.1"/>
</dbReference>
<dbReference type="PANTHER" id="PTHR22916">
    <property type="entry name" value="GLYCOSYLTRANSFERASE"/>
    <property type="match status" value="1"/>
</dbReference>
<comment type="caution">
    <text evidence="2">The sequence shown here is derived from an EMBL/GenBank/DDBJ whole genome shotgun (WGS) entry which is preliminary data.</text>
</comment>
<sequence>MKLSILIAMYNTEKYIGNCLESLINQDIKVEDYEIIVINDGSTDNSVSVVESYIKRNKNIVLYNQSNIGITQTSNKLLKLAKGKYLYKIDSDDYIAHNTLGTLLKIAEKSNLDALGFNSCKTTRLDLHKLDTEIISEDLKICTGVEYWSKSNNPKSSANWYLIKNDFIIKNNITFELEDNPMSDTPFTFQLFIAIERFVFLSNVIHRYVQVPTSGSNNRNANHLRKRILKRKALINKLRAISVKLENKDKSKYIGIINSLKFWSDVNVYFLFQKFLYVNISIGDIIKIRKELEQIKAYPMISFTGDQSFSKKHKLITSFLNHKYLFFVGLYPLRMLVKLKLLKLSFR</sequence>
<proteinExistence type="predicted"/>
<dbReference type="Pfam" id="PF00535">
    <property type="entry name" value="Glycos_transf_2"/>
    <property type="match status" value="1"/>
</dbReference>
<evidence type="ECO:0000313" key="3">
    <source>
        <dbReference type="Proteomes" id="UP001500433"/>
    </source>
</evidence>
<organism evidence="2 3">
    <name type="scientific">Flaviramulus aquimarinus</name>
    <dbReference type="NCBI Taxonomy" id="1170456"/>
    <lineage>
        <taxon>Bacteria</taxon>
        <taxon>Pseudomonadati</taxon>
        <taxon>Bacteroidota</taxon>
        <taxon>Flavobacteriia</taxon>
        <taxon>Flavobacteriales</taxon>
        <taxon>Flavobacteriaceae</taxon>
        <taxon>Flaviramulus</taxon>
    </lineage>
</organism>
<dbReference type="CDD" id="cd00761">
    <property type="entry name" value="Glyco_tranf_GTA_type"/>
    <property type="match status" value="1"/>
</dbReference>
<reference evidence="3" key="1">
    <citation type="journal article" date="2019" name="Int. J. Syst. Evol. Microbiol.">
        <title>The Global Catalogue of Microorganisms (GCM) 10K type strain sequencing project: providing services to taxonomists for standard genome sequencing and annotation.</title>
        <authorList>
            <consortium name="The Broad Institute Genomics Platform"/>
            <consortium name="The Broad Institute Genome Sequencing Center for Infectious Disease"/>
            <person name="Wu L."/>
            <person name="Ma J."/>
        </authorList>
    </citation>
    <scope>NUCLEOTIDE SEQUENCE [LARGE SCALE GENOMIC DNA]</scope>
    <source>
        <strain evidence="3">JCM 18274</strain>
    </source>
</reference>
<evidence type="ECO:0000259" key="1">
    <source>
        <dbReference type="Pfam" id="PF00535"/>
    </source>
</evidence>
<evidence type="ECO:0000313" key="2">
    <source>
        <dbReference type="EMBL" id="GAA4882507.1"/>
    </source>
</evidence>
<gene>
    <name evidence="2" type="ORF">GCM10023311_00720</name>
</gene>
<dbReference type="EMBL" id="BAABJH010000001">
    <property type="protein sequence ID" value="GAA4882507.1"/>
    <property type="molecule type" value="Genomic_DNA"/>
</dbReference>